<dbReference type="AlphaFoldDB" id="A0A8J4PPJ9"/>
<dbReference type="SUPFAM" id="SSF160443">
    <property type="entry name" value="SMR domain-like"/>
    <property type="match status" value="1"/>
</dbReference>
<protein>
    <recommendedName>
        <fullName evidence="1">Smr domain-containing protein</fullName>
    </recommendedName>
</protein>
<comment type="caution">
    <text evidence="2">The sequence shown here is derived from an EMBL/GenBank/DDBJ whole genome shotgun (WGS) entry which is preliminary data.</text>
</comment>
<name>A0A8J4PPJ9_9MYCE</name>
<organism evidence="2 3">
    <name type="scientific">Polysphondylium violaceum</name>
    <dbReference type="NCBI Taxonomy" id="133409"/>
    <lineage>
        <taxon>Eukaryota</taxon>
        <taxon>Amoebozoa</taxon>
        <taxon>Evosea</taxon>
        <taxon>Eumycetozoa</taxon>
        <taxon>Dictyostelia</taxon>
        <taxon>Dictyosteliales</taxon>
        <taxon>Dictyosteliaceae</taxon>
        <taxon>Polysphondylium</taxon>
    </lineage>
</organism>
<evidence type="ECO:0000259" key="1">
    <source>
        <dbReference type="PROSITE" id="PS50828"/>
    </source>
</evidence>
<dbReference type="SMART" id="SM00463">
    <property type="entry name" value="SMR"/>
    <property type="match status" value="1"/>
</dbReference>
<evidence type="ECO:0000313" key="2">
    <source>
        <dbReference type="EMBL" id="KAF2071169.1"/>
    </source>
</evidence>
<dbReference type="Gene3D" id="3.30.1370.110">
    <property type="match status" value="1"/>
</dbReference>
<keyword evidence="3" id="KW-1185">Reference proteome</keyword>
<dbReference type="Proteomes" id="UP000695562">
    <property type="component" value="Unassembled WGS sequence"/>
</dbReference>
<dbReference type="InterPro" id="IPR053020">
    <property type="entry name" value="Smr_domain_protein"/>
</dbReference>
<reference evidence="2" key="1">
    <citation type="submission" date="2020-01" db="EMBL/GenBank/DDBJ databases">
        <title>Development of genomics and gene disruption for Polysphondylium violaceum indicates a role for the polyketide synthase stlB in stalk morphogenesis.</title>
        <authorList>
            <person name="Narita B."/>
            <person name="Kawabe Y."/>
            <person name="Kin K."/>
            <person name="Saito T."/>
            <person name="Gibbs R."/>
            <person name="Kuspa A."/>
            <person name="Muzny D."/>
            <person name="Queller D."/>
            <person name="Richards S."/>
            <person name="Strassman J."/>
            <person name="Sucgang R."/>
            <person name="Worley K."/>
            <person name="Schaap P."/>
        </authorList>
    </citation>
    <scope>NUCLEOTIDE SEQUENCE</scope>
    <source>
        <strain evidence="2">QSvi11</strain>
    </source>
</reference>
<sequence length="165" mass="18765">MNVLVAGAGVALFFLVNFVRSFFVQESDLETEQDIDQLHRRFNSKMEELKREKRYKEIGPQTDDFNEQIFKIVNKGKGLDEIDLHGLFKKYAVQYCEARIKKITEMIRNSQPNAPRQLIVITGIGNGSGEGGPKIKPAIKDYLTDNNINHTEISNRGAFLVLFSS</sequence>
<dbReference type="InterPro" id="IPR002625">
    <property type="entry name" value="Smr_dom"/>
</dbReference>
<proteinExistence type="predicted"/>
<dbReference type="PANTHER" id="PTHR47417">
    <property type="entry name" value="SMR DOMAIN-CONTAINING PROTEIN YPL199C"/>
    <property type="match status" value="1"/>
</dbReference>
<gene>
    <name evidence="2" type="ORF">CYY_007504</name>
</gene>
<dbReference type="InterPro" id="IPR036063">
    <property type="entry name" value="Smr_dom_sf"/>
</dbReference>
<dbReference type="PROSITE" id="PS50828">
    <property type="entry name" value="SMR"/>
    <property type="match status" value="1"/>
</dbReference>
<dbReference type="OrthoDB" id="3231855at2759"/>
<evidence type="ECO:0000313" key="3">
    <source>
        <dbReference type="Proteomes" id="UP000695562"/>
    </source>
</evidence>
<feature type="domain" description="Smr" evidence="1">
    <location>
        <begin position="82"/>
        <end position="164"/>
    </location>
</feature>
<dbReference type="EMBL" id="AJWJ01000405">
    <property type="protein sequence ID" value="KAF2071169.1"/>
    <property type="molecule type" value="Genomic_DNA"/>
</dbReference>
<accession>A0A8J4PPJ9</accession>
<dbReference type="PANTHER" id="PTHR47417:SF1">
    <property type="entry name" value="SMR DOMAIN-CONTAINING PROTEIN YPL199C"/>
    <property type="match status" value="1"/>
</dbReference>